<gene>
    <name evidence="9" type="ORF">RFH988_LOCUS5766</name>
</gene>
<sequence>MVDHRYELRRKLSEITSTCDLLRQSLKEQRFQSRKHSLIEQIDQWERDSINKIQQTAKETKQLLFRHTAKHNAEIEIQLEKLTNQLRQSSQIDDIREIDLSRWTKELAQLTEVLYKPPHINVREDLTPFVTKIIVDVQREETTIPNHGQHTPDKSYKTEIRSDEAQRNENNFNQQRSSINTRSIISSTNCRITFDDSDDEDASNYFSWAQSDIIAYRNNYPNVRSDPNITQNYRFYTNQIPSYPDGDFIDKIHEIWFRDYDRLEFHHGYTQWLFPLQERGLNWYIEPLQKHEIELIKKDEKALKRILTSYKLMLDFYGFKLIDEKTGEIDRLSGDSYKSRFHNLNTSSHNYLRITRILKCLGEFDYEHLKFPFLEQILREIIIENTLPNCLQSCKDYWIETLRSRDERRAIRQYARELIEYRNKGSYPRQKILNTKCIDLLVGQYRCQHPKIDDQTQEPQGCERHHFVSNGEEKFNDTAPIICYTAPKITCEGGIYNETIDGYVFEKRKSCRWTNGKYYRTTLILSLFLGIFGIDRIYLGYYVSGLLKLFTCGFMLVGALVDFLLIALQVLTPADGSHYIIDYYGPRILWTEFNENRTYLKPQTY</sequence>
<evidence type="ECO:0000256" key="5">
    <source>
        <dbReference type="ARBA" id="ARBA00023136"/>
    </source>
</evidence>
<dbReference type="EMBL" id="CAJNOO010000167">
    <property type="protein sequence ID" value="CAF0837579.1"/>
    <property type="molecule type" value="Genomic_DNA"/>
</dbReference>
<name>A0A813V8U3_9BILA</name>
<dbReference type="GO" id="GO:0016020">
    <property type="term" value="C:membrane"/>
    <property type="evidence" value="ECO:0007669"/>
    <property type="project" value="UniProtKB-SubCell"/>
</dbReference>
<feature type="domain" description="TM2" evidence="8">
    <location>
        <begin position="516"/>
        <end position="563"/>
    </location>
</feature>
<dbReference type="InterPro" id="IPR006757">
    <property type="entry name" value="OGF_rcpt"/>
</dbReference>
<comment type="similarity">
    <text evidence="2">Belongs to the opioid growth factor receptor family.</text>
</comment>
<keyword evidence="5 6" id="KW-0472">Membrane</keyword>
<evidence type="ECO:0000256" key="1">
    <source>
        <dbReference type="ARBA" id="ARBA00004141"/>
    </source>
</evidence>
<dbReference type="Pfam" id="PF05154">
    <property type="entry name" value="TM2"/>
    <property type="match status" value="1"/>
</dbReference>
<keyword evidence="4 6" id="KW-1133">Transmembrane helix</keyword>
<feature type="transmembrane region" description="Helical" evidence="6">
    <location>
        <begin position="518"/>
        <end position="539"/>
    </location>
</feature>
<dbReference type="InterPro" id="IPR039574">
    <property type="entry name" value="OGFr"/>
</dbReference>
<dbReference type="InterPro" id="IPR007829">
    <property type="entry name" value="TM2"/>
</dbReference>
<evidence type="ECO:0000313" key="10">
    <source>
        <dbReference type="Proteomes" id="UP000663882"/>
    </source>
</evidence>
<protein>
    <recommendedName>
        <fullName evidence="11">TM2 domain-containing protein</fullName>
    </recommendedName>
</protein>
<dbReference type="PANTHER" id="PTHR14015">
    <property type="entry name" value="OPIOID GROWTH FACTOR RECEPTOR OGFR ZETA-TYPE OPIOID RECEPTOR"/>
    <property type="match status" value="1"/>
</dbReference>
<dbReference type="Proteomes" id="UP000663882">
    <property type="component" value="Unassembled WGS sequence"/>
</dbReference>
<accession>A0A813V8U3</accession>
<evidence type="ECO:0000256" key="4">
    <source>
        <dbReference type="ARBA" id="ARBA00022989"/>
    </source>
</evidence>
<evidence type="ECO:0000259" key="7">
    <source>
        <dbReference type="Pfam" id="PF04664"/>
    </source>
</evidence>
<dbReference type="OrthoDB" id="5804096at2759"/>
<evidence type="ECO:0000256" key="6">
    <source>
        <dbReference type="SAM" id="Phobius"/>
    </source>
</evidence>
<comment type="subcellular location">
    <subcellularLocation>
        <location evidence="1">Membrane</location>
        <topology evidence="1">Multi-pass membrane protein</topology>
    </subcellularLocation>
</comment>
<evidence type="ECO:0000256" key="2">
    <source>
        <dbReference type="ARBA" id="ARBA00010365"/>
    </source>
</evidence>
<keyword evidence="3 6" id="KW-0812">Transmembrane</keyword>
<feature type="domain" description="Opioid growth factor receptor (OGFr) conserved" evidence="7">
    <location>
        <begin position="229"/>
        <end position="423"/>
    </location>
</feature>
<dbReference type="AlphaFoldDB" id="A0A813V8U3"/>
<organism evidence="9 10">
    <name type="scientific">Rotaria sordida</name>
    <dbReference type="NCBI Taxonomy" id="392033"/>
    <lineage>
        <taxon>Eukaryota</taxon>
        <taxon>Metazoa</taxon>
        <taxon>Spiralia</taxon>
        <taxon>Gnathifera</taxon>
        <taxon>Rotifera</taxon>
        <taxon>Eurotatoria</taxon>
        <taxon>Bdelloidea</taxon>
        <taxon>Philodinida</taxon>
        <taxon>Philodinidae</taxon>
        <taxon>Rotaria</taxon>
    </lineage>
</organism>
<evidence type="ECO:0000259" key="8">
    <source>
        <dbReference type="Pfam" id="PF05154"/>
    </source>
</evidence>
<dbReference type="PANTHER" id="PTHR14015:SF2">
    <property type="entry name" value="OPIOID GROWTH FACTOR RECEPTOR (OGFR) CONSERVED DOMAIN-CONTAINING PROTEIN"/>
    <property type="match status" value="1"/>
</dbReference>
<reference evidence="9" key="1">
    <citation type="submission" date="2021-02" db="EMBL/GenBank/DDBJ databases">
        <authorList>
            <person name="Nowell W R."/>
        </authorList>
    </citation>
    <scope>NUCLEOTIDE SEQUENCE</scope>
</reference>
<proteinExistence type="inferred from homology"/>
<evidence type="ECO:0000256" key="3">
    <source>
        <dbReference type="ARBA" id="ARBA00022692"/>
    </source>
</evidence>
<evidence type="ECO:0008006" key="11">
    <source>
        <dbReference type="Google" id="ProtNLM"/>
    </source>
</evidence>
<feature type="transmembrane region" description="Helical" evidence="6">
    <location>
        <begin position="545"/>
        <end position="568"/>
    </location>
</feature>
<dbReference type="GO" id="GO:0140625">
    <property type="term" value="F:opioid growth factor receptor activity"/>
    <property type="evidence" value="ECO:0007669"/>
    <property type="project" value="InterPro"/>
</dbReference>
<dbReference type="Pfam" id="PF04664">
    <property type="entry name" value="OGFr_N"/>
    <property type="match status" value="1"/>
</dbReference>
<comment type="caution">
    <text evidence="9">The sequence shown here is derived from an EMBL/GenBank/DDBJ whole genome shotgun (WGS) entry which is preliminary data.</text>
</comment>
<evidence type="ECO:0000313" key="9">
    <source>
        <dbReference type="EMBL" id="CAF0837579.1"/>
    </source>
</evidence>